<feature type="chain" id="PRO_5008077858" description="Spindle pole body component" evidence="1">
    <location>
        <begin position="26"/>
        <end position="177"/>
    </location>
</feature>
<proteinExistence type="predicted"/>
<dbReference type="EMBL" id="DS022308">
    <property type="protein sequence ID" value="OAJ42884.1"/>
    <property type="molecule type" value="Genomic_DNA"/>
</dbReference>
<organism evidence="2 3">
    <name type="scientific">Batrachochytrium dendrobatidis (strain JEL423)</name>
    <dbReference type="NCBI Taxonomy" id="403673"/>
    <lineage>
        <taxon>Eukaryota</taxon>
        <taxon>Fungi</taxon>
        <taxon>Fungi incertae sedis</taxon>
        <taxon>Chytridiomycota</taxon>
        <taxon>Chytridiomycota incertae sedis</taxon>
        <taxon>Chytridiomycetes</taxon>
        <taxon>Rhizophydiales</taxon>
        <taxon>Rhizophydiales incertae sedis</taxon>
        <taxon>Batrachochytrium</taxon>
    </lineage>
</organism>
<dbReference type="AlphaFoldDB" id="A0A177WTB0"/>
<evidence type="ECO:0000313" key="3">
    <source>
        <dbReference type="Proteomes" id="UP000077115"/>
    </source>
</evidence>
<dbReference type="VEuPathDB" id="FungiDB:BDEG_26278"/>
<reference evidence="2 3" key="2">
    <citation type="submission" date="2016-05" db="EMBL/GenBank/DDBJ databases">
        <title>Lineage-specific infection strategies underlie the spectrum of fungal disease in amphibians.</title>
        <authorList>
            <person name="Cuomo C.A."/>
            <person name="Farrer R.A."/>
            <person name="James T."/>
            <person name="Longcore J."/>
            <person name="Birren B."/>
        </authorList>
    </citation>
    <scope>NUCLEOTIDE SEQUENCE [LARGE SCALE GENOMIC DNA]</scope>
    <source>
        <strain evidence="2 3">JEL423</strain>
    </source>
</reference>
<keyword evidence="1" id="KW-0732">Signal</keyword>
<evidence type="ECO:0000256" key="1">
    <source>
        <dbReference type="SAM" id="SignalP"/>
    </source>
</evidence>
<feature type="signal peptide" evidence="1">
    <location>
        <begin position="1"/>
        <end position="25"/>
    </location>
</feature>
<evidence type="ECO:0008006" key="4">
    <source>
        <dbReference type="Google" id="ProtNLM"/>
    </source>
</evidence>
<gene>
    <name evidence="2" type="ORF">BDEG_26278</name>
</gene>
<dbReference type="Proteomes" id="UP000077115">
    <property type="component" value="Unassembled WGS sequence"/>
</dbReference>
<accession>A0A177WTB0</accession>
<evidence type="ECO:0000313" key="2">
    <source>
        <dbReference type="EMBL" id="OAJ42884.1"/>
    </source>
</evidence>
<name>A0A177WTB0_BATDL</name>
<protein>
    <recommendedName>
        <fullName evidence="4">Spindle pole body component</fullName>
    </recommendedName>
</protein>
<sequence>MLWLRLQKGGCWWIVNIIQLQLIEGVTVSGVEAVEGMMNQIDVPVVVCWLKMLQHFAHAVSTLGHHHTDQLSNIKSARLSLEEALVQLHLAGSLGVSRTFQIAYIQLLLQLLYLLPRIMQLWVFANQPFQKNGICESGIFAKIQSDAYALAEQWKALSRDYFCMDRNSENIIALYPF</sequence>
<reference evidence="2 3" key="1">
    <citation type="submission" date="2006-10" db="EMBL/GenBank/DDBJ databases">
        <title>The Genome Sequence of Batrachochytrium dendrobatidis JEL423.</title>
        <authorList>
            <consortium name="The Broad Institute Genome Sequencing Platform"/>
            <person name="Birren B."/>
            <person name="Lander E."/>
            <person name="Galagan J."/>
            <person name="Cuomo C."/>
            <person name="Devon K."/>
            <person name="Jaffe D."/>
            <person name="Butler J."/>
            <person name="Alvarez P."/>
            <person name="Gnerre S."/>
            <person name="Grabherr M."/>
            <person name="Kleber M."/>
            <person name="Mauceli E."/>
            <person name="Brockman W."/>
            <person name="Young S."/>
            <person name="LaButti K."/>
            <person name="Sykes S."/>
            <person name="DeCaprio D."/>
            <person name="Crawford M."/>
            <person name="Koehrsen M."/>
            <person name="Engels R."/>
            <person name="Montgomery P."/>
            <person name="Pearson M."/>
            <person name="Howarth C."/>
            <person name="Larson L."/>
            <person name="White J."/>
            <person name="O'Leary S."/>
            <person name="Kodira C."/>
            <person name="Zeng Q."/>
            <person name="Yandava C."/>
            <person name="Alvarado L."/>
            <person name="Longcore J."/>
            <person name="James T."/>
        </authorList>
    </citation>
    <scope>NUCLEOTIDE SEQUENCE [LARGE SCALE GENOMIC DNA]</scope>
    <source>
        <strain evidence="2 3">JEL423</strain>
    </source>
</reference>